<protein>
    <recommendedName>
        <fullName evidence="4">Type III effector protein</fullName>
    </recommendedName>
</protein>
<dbReference type="OrthoDB" id="9033864at2"/>
<gene>
    <name evidence="2" type="ORF">SAMN05216466_12211</name>
</gene>
<dbReference type="AlphaFoldDB" id="A0A1G8K7F2"/>
<feature type="region of interest" description="Disordered" evidence="1">
    <location>
        <begin position="88"/>
        <end position="124"/>
    </location>
</feature>
<evidence type="ECO:0000313" key="2">
    <source>
        <dbReference type="EMBL" id="SDI39289.1"/>
    </source>
</evidence>
<dbReference type="Proteomes" id="UP000199706">
    <property type="component" value="Unassembled WGS sequence"/>
</dbReference>
<evidence type="ECO:0000256" key="1">
    <source>
        <dbReference type="SAM" id="MobiDB-lite"/>
    </source>
</evidence>
<evidence type="ECO:0000313" key="3">
    <source>
        <dbReference type="Proteomes" id="UP000199706"/>
    </source>
</evidence>
<reference evidence="2 3" key="1">
    <citation type="submission" date="2016-10" db="EMBL/GenBank/DDBJ databases">
        <authorList>
            <person name="de Groot N.N."/>
        </authorList>
    </citation>
    <scope>NUCLEOTIDE SEQUENCE [LARGE SCALE GENOMIC DNA]</scope>
    <source>
        <strain evidence="2 3">LMG 2247</strain>
    </source>
</reference>
<evidence type="ECO:0008006" key="4">
    <source>
        <dbReference type="Google" id="ProtNLM"/>
    </source>
</evidence>
<accession>A0A1G8K7F2</accession>
<sequence length="1176" mass="126987">MKKILDYVPYLSRPSTQAAATEQPPAPPPKARTRKTSALPGALRELMDQVTARPKIKAARQLSNDHLTTLLDRDDLRGGRNIRAMQREARKRNLPPLHQSAPETPVQRPAPSQAALSIAPPNGPVIDPDTGALDTARLRQTVSALSDALPAVPDHIAPRHQKTGNQLRNRLMEELSAIDTLAADNPSLRPDQLGLAVRDQFAKASRTASVLARYLDRQLVAGNGARPDAASYFMIAGLLTELKRTHLSAAAHDIGNEYAQREVQNLERAAPGISQGISGPNVATTTSVNLAYAPLHAHSALTVQAGVSGGATLFADDDRDIDFWTSYGVSLKAGIGGTFRKLSNWAGQTSGQVSYSGGGTYFEHDDLHELVKLIANLDANRSWIRSAGPKTRRLVHNMEQLRNDIARFVGRNYTPAAGRPYYLNDGKIAKGFNAFKMSLLSMALDQHLGHDHFGKLIAAAYPSAGDVLRQRLAEQDPLPAAPRRDVPDSVAYADRLVAFRETTVSGDANLSKATGGSTDLEAAGTFDANLRGDLMQFFTETTNPPHQLLDPGYHKDFKATFDLHRQLDALCGTPAPPQLHLYDTMRRGLSAAGADAQTPLISAHEQLLFGDAASVPAQFLHAIGQPGPQPLERAAAHAEILTGMYRSFIDDSQALLARNDRFMPPEQRAELRAARAEAFARINDEIWGGRYPHSEAKALANPKEFIGRSYGNISLALGCVGTHIAILKQQSTREADPGQASAIEHADSRYNTVRTLLDRLYLPLKKYDVQKNGPLKDAAIWERWDAALKLQASGGAQSNTLGAILGRAKKSLGPVSITNDAGEVTASAEIKVMKATRQVNPGRLGTFWQITLTAQGGAPLLGSMLEKAVRKAVERLNASLATDTPKIDPADALRQVQGLALDVSDGSSIVMKFRQAPGLSPRATDLQYIRVLGNKSSGLAVSVSLPTHAGTFTPALSYADSSQGFEGEIIGPDLSYLMMQHPKLAAVLDQAPGGDPRELKQLFNANPHVRNAYFGHPQTIVDVVSRYADYLQAKDAAAARGQSLESAPMVNEFQRYYASEPFARVAQIAREVASHAPGTAADGAAPVESQLPLSTDIEIGDVDLDAARSRLQTLGTLGTLEQRVDYFCGEGRALLDTFAAIVSNTRAINSAALFHVEPRNMGIQTRLRDEATLRRQ</sequence>
<name>A0A1G8K7F2_9BURK</name>
<dbReference type="RefSeq" id="WP_090692709.1">
    <property type="nucleotide sequence ID" value="NZ_FNCJ01000022.1"/>
</dbReference>
<proteinExistence type="predicted"/>
<organism evidence="2 3">
    <name type="scientific">Paraburkholderia phenazinium</name>
    <dbReference type="NCBI Taxonomy" id="60549"/>
    <lineage>
        <taxon>Bacteria</taxon>
        <taxon>Pseudomonadati</taxon>
        <taxon>Pseudomonadota</taxon>
        <taxon>Betaproteobacteria</taxon>
        <taxon>Burkholderiales</taxon>
        <taxon>Burkholderiaceae</taxon>
        <taxon>Paraburkholderia</taxon>
    </lineage>
</organism>
<dbReference type="EMBL" id="FNCJ01000022">
    <property type="protein sequence ID" value="SDI39289.1"/>
    <property type="molecule type" value="Genomic_DNA"/>
</dbReference>
<feature type="region of interest" description="Disordered" evidence="1">
    <location>
        <begin position="15"/>
        <end position="38"/>
    </location>
</feature>